<reference evidence="2 3" key="1">
    <citation type="journal article" date="2018" name="Biotechnol. Biofuels">
        <title>Integrative visual omics of the white-rot fungus Polyporus brumalis exposes the biotechnological potential of its oxidative enzymes for delignifying raw plant biomass.</title>
        <authorList>
            <person name="Miyauchi S."/>
            <person name="Rancon A."/>
            <person name="Drula E."/>
            <person name="Hage H."/>
            <person name="Chaduli D."/>
            <person name="Favel A."/>
            <person name="Grisel S."/>
            <person name="Henrissat B."/>
            <person name="Herpoel-Gimbert I."/>
            <person name="Ruiz-Duenas F.J."/>
            <person name="Chevret D."/>
            <person name="Hainaut M."/>
            <person name="Lin J."/>
            <person name="Wang M."/>
            <person name="Pangilinan J."/>
            <person name="Lipzen A."/>
            <person name="Lesage-Meessen L."/>
            <person name="Navarro D."/>
            <person name="Riley R."/>
            <person name="Grigoriev I.V."/>
            <person name="Zhou S."/>
            <person name="Raouche S."/>
            <person name="Rosso M.N."/>
        </authorList>
    </citation>
    <scope>NUCLEOTIDE SEQUENCE [LARGE SCALE GENOMIC DNA]</scope>
    <source>
        <strain evidence="2 3">BRFM 1820</strain>
    </source>
</reference>
<evidence type="ECO:0000256" key="1">
    <source>
        <dbReference type="SAM" id="MobiDB-lite"/>
    </source>
</evidence>
<sequence>MCGMRDQSLREPESRGPELDDRAEDQPRSLRLGAEICSTKEKREERKVEEEEEEEKHRIRETRYLLVSVQNLHSHVKHGLTSLLQLQLTNISSTCQRLKLSSSLLTHHPDELEGI</sequence>
<accession>A0A371D467</accession>
<proteinExistence type="predicted"/>
<feature type="compositionally biased region" description="Basic and acidic residues" evidence="1">
    <location>
        <begin position="38"/>
        <end position="56"/>
    </location>
</feature>
<dbReference type="Proteomes" id="UP000256964">
    <property type="component" value="Unassembled WGS sequence"/>
</dbReference>
<gene>
    <name evidence="2" type="ORF">OH76DRAFT_775366</name>
</gene>
<feature type="compositionally biased region" description="Basic and acidic residues" evidence="1">
    <location>
        <begin position="7"/>
        <end position="28"/>
    </location>
</feature>
<keyword evidence="3" id="KW-1185">Reference proteome</keyword>
<organism evidence="2 3">
    <name type="scientific">Lentinus brumalis</name>
    <dbReference type="NCBI Taxonomy" id="2498619"/>
    <lineage>
        <taxon>Eukaryota</taxon>
        <taxon>Fungi</taxon>
        <taxon>Dikarya</taxon>
        <taxon>Basidiomycota</taxon>
        <taxon>Agaricomycotina</taxon>
        <taxon>Agaricomycetes</taxon>
        <taxon>Polyporales</taxon>
        <taxon>Polyporaceae</taxon>
        <taxon>Lentinus</taxon>
    </lineage>
</organism>
<evidence type="ECO:0000313" key="2">
    <source>
        <dbReference type="EMBL" id="RDX47338.1"/>
    </source>
</evidence>
<dbReference type="AlphaFoldDB" id="A0A371D467"/>
<name>A0A371D467_9APHY</name>
<feature type="region of interest" description="Disordered" evidence="1">
    <location>
        <begin position="1"/>
        <end position="56"/>
    </location>
</feature>
<protein>
    <submittedName>
        <fullName evidence="2">Uncharacterized protein</fullName>
    </submittedName>
</protein>
<dbReference type="EMBL" id="KZ857419">
    <property type="protein sequence ID" value="RDX47338.1"/>
    <property type="molecule type" value="Genomic_DNA"/>
</dbReference>
<evidence type="ECO:0000313" key="3">
    <source>
        <dbReference type="Proteomes" id="UP000256964"/>
    </source>
</evidence>